<reference evidence="7 8" key="1">
    <citation type="submission" date="2019-04" db="EMBL/GenBank/DDBJ databases">
        <authorList>
            <person name="Hwang J.C."/>
        </authorList>
    </citation>
    <scope>NUCLEOTIDE SEQUENCE [LARGE SCALE GENOMIC DNA]</scope>
    <source>
        <strain evidence="7 8">IMCC35001</strain>
    </source>
</reference>
<evidence type="ECO:0000256" key="1">
    <source>
        <dbReference type="ARBA" id="ARBA00022475"/>
    </source>
</evidence>
<comment type="pathway">
    <text evidence="6">Glycolipid biosynthesis; KDO(2)-lipid A biosynthesis; KDO(2)-lipid A from CMP-3-deoxy-D-manno-octulosonate and lipid IV(A): step 4/4.</text>
</comment>
<comment type="subcellular location">
    <subcellularLocation>
        <location evidence="6">Cell inner membrane</location>
        <topology evidence="6">Single-pass membrane protein</topology>
    </subcellularLocation>
</comment>
<dbReference type="CDD" id="cd07984">
    <property type="entry name" value="LPLAT_LABLAT-like"/>
    <property type="match status" value="1"/>
</dbReference>
<dbReference type="InterPro" id="IPR004960">
    <property type="entry name" value="LipA_acyltrans"/>
</dbReference>
<dbReference type="NCBIfam" id="TIGR02208">
    <property type="entry name" value="lipid_A_msbB"/>
    <property type="match status" value="1"/>
</dbReference>
<keyword evidence="3 6" id="KW-0808">Transferase</keyword>
<dbReference type="InterPro" id="IPR011921">
    <property type="entry name" value="Lipid_A_MsbB"/>
</dbReference>
<dbReference type="GO" id="GO:0016747">
    <property type="term" value="F:acyltransferase activity, transferring groups other than amino-acyl groups"/>
    <property type="evidence" value="ECO:0007669"/>
    <property type="project" value="InterPro"/>
</dbReference>
<dbReference type="OrthoDB" id="9803456at2"/>
<keyword evidence="1 6" id="KW-1003">Cell membrane</keyword>
<sequence>MSLPLSASQPYRVKFRYSMLSPKYWPSWLAVGLMLLTAYLPHRVRYWLARGLARIIRPFCKKPIRIARANLGACFPEMSEAQTESILRNMMFCFALVGLSMGVLAVKSRKNLEKHISIKGLEHIERARAQGKPIVFLVPHLWGIEYAGARLSAWGLPMMGMVKHHKNPVFNWLSVRQRCRFGGTVYHRDAGLRTLVQGLRRGESFFYLPDQDHGPKKSIFADFFATQKATLPVISRLANCGGAVVLPLTIGIDKERGHMTMEVFEALEMDEKISKEEEAKLLNQQLERLIGAHPEQYMWFLKVLHTRPEGAKLLYR</sequence>
<comment type="function">
    <text evidence="6">Catalyzes the transfer of an acyl chain from an acyl-[acyl-carrier-protein] (ACP) to a Kdo(2)-(acyl)-lipid IV(A) to form a Kdo(2)-lipid A.</text>
</comment>
<dbReference type="GO" id="GO:0009103">
    <property type="term" value="P:lipopolysaccharide biosynthetic process"/>
    <property type="evidence" value="ECO:0007669"/>
    <property type="project" value="UniProtKB-UniRule"/>
</dbReference>
<organism evidence="7 8">
    <name type="scientific">Ferrimonas sediminicola</name>
    <dbReference type="NCBI Taxonomy" id="2569538"/>
    <lineage>
        <taxon>Bacteria</taxon>
        <taxon>Pseudomonadati</taxon>
        <taxon>Pseudomonadota</taxon>
        <taxon>Gammaproteobacteria</taxon>
        <taxon>Alteromonadales</taxon>
        <taxon>Ferrimonadaceae</taxon>
        <taxon>Ferrimonas</taxon>
    </lineage>
</organism>
<comment type="caution">
    <text evidence="6">Lacks conserved residue(s) required for the propagation of feature annotation.</text>
</comment>
<evidence type="ECO:0000313" key="7">
    <source>
        <dbReference type="EMBL" id="TKB48489.1"/>
    </source>
</evidence>
<dbReference type="RefSeq" id="WP_136853600.1">
    <property type="nucleotide sequence ID" value="NZ_SWCI01000007.1"/>
</dbReference>
<keyword evidence="2 6" id="KW-0997">Cell inner membrane</keyword>
<keyword evidence="5 6" id="KW-0012">Acyltransferase</keyword>
<evidence type="ECO:0000256" key="6">
    <source>
        <dbReference type="HAMAP-Rule" id="MF_01944"/>
    </source>
</evidence>
<comment type="similarity">
    <text evidence="6">Belongs to the LpxL/LpxM/LpxP family. LpxM subfamily.</text>
</comment>
<dbReference type="GO" id="GO:0005886">
    <property type="term" value="C:plasma membrane"/>
    <property type="evidence" value="ECO:0007669"/>
    <property type="project" value="UniProtKB-SubCell"/>
</dbReference>
<comment type="catalytic activity">
    <reaction evidence="6">
        <text>an alpha-Kdo-(2-&gt;4)-alpha-Kdo-(2-&gt;6)-(acyl)-lipid IVA + a fatty acyl-[ACP] = an alpha-Kdo-(2-&gt;4)-alpha-Kdo-(2-&gt;6)-lipid A + holo-[ACP]</text>
        <dbReference type="Rhea" id="RHEA:69400"/>
        <dbReference type="Rhea" id="RHEA-COMP:9685"/>
        <dbReference type="Rhea" id="RHEA-COMP:14125"/>
        <dbReference type="ChEBI" id="CHEBI:64479"/>
        <dbReference type="ChEBI" id="CHEBI:138651"/>
        <dbReference type="ChEBI" id="CHEBI:176430"/>
        <dbReference type="ChEBI" id="CHEBI:176431"/>
        <dbReference type="EC" id="2.3.1.243"/>
    </reaction>
</comment>
<dbReference type="EC" id="2.3.1.243" evidence="6"/>
<keyword evidence="8" id="KW-1185">Reference proteome</keyword>
<dbReference type="PANTHER" id="PTHR30606:SF4">
    <property type="entry name" value="LIPID A BIOSYNTHESIS MYRISTOYLTRANSFERASE"/>
    <property type="match status" value="1"/>
</dbReference>
<keyword evidence="6" id="KW-1133">Transmembrane helix</keyword>
<gene>
    <name evidence="7" type="primary">msbB</name>
    <name evidence="6" type="synonym">lpxM</name>
    <name evidence="7" type="ORF">FCL40_12320</name>
</gene>
<dbReference type="NCBIfam" id="NF006507">
    <property type="entry name" value="PRK08943.1"/>
    <property type="match status" value="1"/>
</dbReference>
<dbReference type="Proteomes" id="UP000305674">
    <property type="component" value="Unassembled WGS sequence"/>
</dbReference>
<dbReference type="EMBL" id="SWCI01000007">
    <property type="protein sequence ID" value="TKB48489.1"/>
    <property type="molecule type" value="Genomic_DNA"/>
</dbReference>
<protein>
    <recommendedName>
        <fullName evidence="6">Lipid A biosynthesis acyltransferase</fullName>
        <ecNumber evidence="6">2.3.1.243</ecNumber>
    </recommendedName>
    <alternativeName>
        <fullName evidence="6">Kdo(2)-lauroyl-lipid IV(A) acyltransferase</fullName>
    </alternativeName>
</protein>
<keyword evidence="6" id="KW-0812">Transmembrane</keyword>
<dbReference type="UniPathway" id="UPA00360">
    <property type="reaction ID" value="UER00486"/>
</dbReference>
<dbReference type="GO" id="GO:0036104">
    <property type="term" value="P:Kdo2-lipid A biosynthetic process"/>
    <property type="evidence" value="ECO:0007669"/>
    <property type="project" value="UniProtKB-UniRule"/>
</dbReference>
<dbReference type="Pfam" id="PF03279">
    <property type="entry name" value="Lip_A_acyltrans"/>
    <property type="match status" value="1"/>
</dbReference>
<comment type="pathway">
    <text evidence="6">Bacterial outer membrane biogenesis; lipopolysaccharide biosynthesis.</text>
</comment>
<dbReference type="PANTHER" id="PTHR30606">
    <property type="entry name" value="LIPID A BIOSYNTHESIS LAUROYL ACYLTRANSFERASE"/>
    <property type="match status" value="1"/>
</dbReference>
<evidence type="ECO:0000256" key="5">
    <source>
        <dbReference type="ARBA" id="ARBA00023315"/>
    </source>
</evidence>
<feature type="transmembrane region" description="Helical" evidence="6">
    <location>
        <begin position="24"/>
        <end position="42"/>
    </location>
</feature>
<accession>A0A4U1BDU1</accession>
<feature type="short sequence motif" description="HXXXXD motif" evidence="6">
    <location>
        <begin position="140"/>
        <end position="145"/>
    </location>
</feature>
<dbReference type="UniPathway" id="UPA00030"/>
<keyword evidence="4 6" id="KW-0472">Membrane</keyword>
<evidence type="ECO:0000256" key="3">
    <source>
        <dbReference type="ARBA" id="ARBA00022679"/>
    </source>
</evidence>
<proteinExistence type="inferred from homology"/>
<name>A0A4U1BDU1_9GAMM</name>
<feature type="transmembrane region" description="Helical" evidence="6">
    <location>
        <begin position="86"/>
        <end position="106"/>
    </location>
</feature>
<comment type="caution">
    <text evidence="7">The sequence shown here is derived from an EMBL/GenBank/DDBJ whole genome shotgun (WGS) entry which is preliminary data.</text>
</comment>
<dbReference type="AlphaFoldDB" id="A0A4U1BDU1"/>
<keyword evidence="6" id="KW-0448">Lipopolysaccharide biosynthesis</keyword>
<dbReference type="HAMAP" id="MF_01944">
    <property type="entry name" value="Lipid_A_LpxM"/>
    <property type="match status" value="1"/>
</dbReference>
<evidence type="ECO:0000256" key="4">
    <source>
        <dbReference type="ARBA" id="ARBA00023136"/>
    </source>
</evidence>
<evidence type="ECO:0000256" key="2">
    <source>
        <dbReference type="ARBA" id="ARBA00022519"/>
    </source>
</evidence>
<dbReference type="GO" id="GO:0009276">
    <property type="term" value="C:Gram-negative-bacterium-type cell wall"/>
    <property type="evidence" value="ECO:0007669"/>
    <property type="project" value="InterPro"/>
</dbReference>
<evidence type="ECO:0000313" key="8">
    <source>
        <dbReference type="Proteomes" id="UP000305674"/>
    </source>
</evidence>
<dbReference type="PIRSF" id="PIRSF026649">
    <property type="entry name" value="MsbB"/>
    <property type="match status" value="1"/>
</dbReference>